<dbReference type="EC" id="3.4.16.4" evidence="3"/>
<comment type="caution">
    <text evidence="3">The sequence shown here is derived from an EMBL/GenBank/DDBJ whole genome shotgun (WGS) entry which is preliminary data.</text>
</comment>
<dbReference type="STRING" id="48256.CLHUN_34660"/>
<dbReference type="EMBL" id="MZGX01000026">
    <property type="protein sequence ID" value="OPX42644.1"/>
    <property type="molecule type" value="Genomic_DNA"/>
</dbReference>
<keyword evidence="1" id="KW-0812">Transmembrane</keyword>
<feature type="transmembrane region" description="Helical" evidence="1">
    <location>
        <begin position="283"/>
        <end position="306"/>
    </location>
</feature>
<evidence type="ECO:0000259" key="2">
    <source>
        <dbReference type="Pfam" id="PF00144"/>
    </source>
</evidence>
<keyword evidence="3" id="KW-0121">Carboxypeptidase</keyword>
<gene>
    <name evidence="3" type="ORF">CLHUN_34660</name>
</gene>
<dbReference type="Pfam" id="PF00144">
    <property type="entry name" value="Beta-lactamase"/>
    <property type="match status" value="2"/>
</dbReference>
<keyword evidence="4" id="KW-1185">Reference proteome</keyword>
<dbReference type="RefSeq" id="WP_165755783.1">
    <property type="nucleotide sequence ID" value="NZ_MZGX01000026.1"/>
</dbReference>
<name>A0A1V4SFR7_RUMHU</name>
<dbReference type="Gene3D" id="3.40.710.10">
    <property type="entry name" value="DD-peptidase/beta-lactamase superfamily"/>
    <property type="match status" value="2"/>
</dbReference>
<organism evidence="3 4">
    <name type="scientific">Ruminiclostridium hungatei</name>
    <name type="common">Clostridium hungatei</name>
    <dbReference type="NCBI Taxonomy" id="48256"/>
    <lineage>
        <taxon>Bacteria</taxon>
        <taxon>Bacillati</taxon>
        <taxon>Bacillota</taxon>
        <taxon>Clostridia</taxon>
        <taxon>Eubacteriales</taxon>
        <taxon>Oscillospiraceae</taxon>
        <taxon>Ruminiclostridium</taxon>
    </lineage>
</organism>
<feature type="domain" description="Beta-lactamase-related" evidence="2">
    <location>
        <begin position="322"/>
        <end position="418"/>
    </location>
</feature>
<evidence type="ECO:0000256" key="1">
    <source>
        <dbReference type="SAM" id="Phobius"/>
    </source>
</evidence>
<dbReference type="PANTHER" id="PTHR46825">
    <property type="entry name" value="D-ALANYL-D-ALANINE-CARBOXYPEPTIDASE/ENDOPEPTIDASE AMPH"/>
    <property type="match status" value="1"/>
</dbReference>
<feature type="domain" description="Beta-lactamase-related" evidence="2">
    <location>
        <begin position="28"/>
        <end position="187"/>
    </location>
</feature>
<dbReference type="Proteomes" id="UP000191554">
    <property type="component" value="Unassembled WGS sequence"/>
</dbReference>
<keyword evidence="3" id="KW-0378">Hydrolase</keyword>
<reference evidence="3 4" key="1">
    <citation type="submission" date="2017-03" db="EMBL/GenBank/DDBJ databases">
        <title>Genome sequence of Clostridium hungatei DSM 14427.</title>
        <authorList>
            <person name="Poehlein A."/>
            <person name="Daniel R."/>
        </authorList>
    </citation>
    <scope>NUCLEOTIDE SEQUENCE [LARGE SCALE GENOMIC DNA]</scope>
    <source>
        <strain evidence="3 4">DSM 14427</strain>
    </source>
</reference>
<dbReference type="InterPro" id="IPR012338">
    <property type="entry name" value="Beta-lactam/transpept-like"/>
</dbReference>
<dbReference type="InterPro" id="IPR050491">
    <property type="entry name" value="AmpC-like"/>
</dbReference>
<feature type="transmembrane region" description="Helical" evidence="1">
    <location>
        <begin position="234"/>
        <end position="253"/>
    </location>
</feature>
<dbReference type="SUPFAM" id="SSF56601">
    <property type="entry name" value="beta-lactamase/transpeptidase-like"/>
    <property type="match status" value="1"/>
</dbReference>
<proteinExistence type="predicted"/>
<evidence type="ECO:0000313" key="3">
    <source>
        <dbReference type="EMBL" id="OPX42644.1"/>
    </source>
</evidence>
<dbReference type="PANTHER" id="PTHR46825:SF9">
    <property type="entry name" value="BETA-LACTAMASE-RELATED DOMAIN-CONTAINING PROTEIN"/>
    <property type="match status" value="1"/>
</dbReference>
<dbReference type="GO" id="GO:0009002">
    <property type="term" value="F:serine-type D-Ala-D-Ala carboxypeptidase activity"/>
    <property type="evidence" value="ECO:0007669"/>
    <property type="project" value="UniProtKB-EC"/>
</dbReference>
<keyword evidence="1" id="KW-1133">Transmembrane helix</keyword>
<keyword evidence="3" id="KW-0645">Protease</keyword>
<sequence>MRKILVFLVCILVFYSTTLPVLGAESVEAIVNESKINACSIAYSEYGKTTFENFCTGITETSVYELASNGKLVAAYITLSLIDEGKLSLDSKIANYLPADLLTADERLNDITVRQLLSHTAGFSPSYELGIDKKLYSSPGSEFRYSGVGYIYLQSVIESVSGLSMEQAAEEYVFNPLGMKNSTYEKAKTVVPYMKLSSAILFSLLIFIVAFCLLFLLGAFIGRVTKFKYFSLRISFIVAVLAAFVINTIFLLFVLISKVLVVFLIYFIIICLLTFLTRKSRKMFYSILPVFTVLVIVLSLAVSITIPVTNDIISKKANCAYSLKSTSSDMALFCDELMKRYNGSNETMKGMFQPAINIDSTNSWGLGIAIERESQNRNTYWHSGINPGFQSLIVLYPEQNKYIIVLTNSDDGLELSKSVAKNMLGINGNWDIKR</sequence>
<accession>A0A1V4SFR7</accession>
<feature type="transmembrane region" description="Helical" evidence="1">
    <location>
        <begin position="199"/>
        <end position="222"/>
    </location>
</feature>
<dbReference type="AlphaFoldDB" id="A0A1V4SFR7"/>
<dbReference type="InterPro" id="IPR001466">
    <property type="entry name" value="Beta-lactam-related"/>
</dbReference>
<evidence type="ECO:0000313" key="4">
    <source>
        <dbReference type="Proteomes" id="UP000191554"/>
    </source>
</evidence>
<feature type="transmembrane region" description="Helical" evidence="1">
    <location>
        <begin position="259"/>
        <end position="276"/>
    </location>
</feature>
<keyword evidence="1" id="KW-0472">Membrane</keyword>
<protein>
    <submittedName>
        <fullName evidence="3">D-alanyl-D-alanine carboxypeptidase</fullName>
        <ecNumber evidence="3">3.4.16.4</ecNumber>
    </submittedName>
</protein>